<proteinExistence type="predicted"/>
<dbReference type="InParanoid" id="A0A0C2WLE5"/>
<dbReference type="Proteomes" id="UP000054549">
    <property type="component" value="Unassembled WGS sequence"/>
</dbReference>
<evidence type="ECO:0000313" key="1">
    <source>
        <dbReference type="EMBL" id="KIL62407.1"/>
    </source>
</evidence>
<reference evidence="1 2" key="1">
    <citation type="submission" date="2014-04" db="EMBL/GenBank/DDBJ databases">
        <title>Evolutionary Origins and Diversification of the Mycorrhizal Mutualists.</title>
        <authorList>
            <consortium name="DOE Joint Genome Institute"/>
            <consortium name="Mycorrhizal Genomics Consortium"/>
            <person name="Kohler A."/>
            <person name="Kuo A."/>
            <person name="Nagy L.G."/>
            <person name="Floudas D."/>
            <person name="Copeland A."/>
            <person name="Barry K.W."/>
            <person name="Cichocki N."/>
            <person name="Veneault-Fourrey C."/>
            <person name="LaButti K."/>
            <person name="Lindquist E.A."/>
            <person name="Lipzen A."/>
            <person name="Lundell T."/>
            <person name="Morin E."/>
            <person name="Murat C."/>
            <person name="Riley R."/>
            <person name="Ohm R."/>
            <person name="Sun H."/>
            <person name="Tunlid A."/>
            <person name="Henrissat B."/>
            <person name="Grigoriev I.V."/>
            <person name="Hibbett D.S."/>
            <person name="Martin F."/>
        </authorList>
    </citation>
    <scope>NUCLEOTIDE SEQUENCE [LARGE SCALE GENOMIC DNA]</scope>
    <source>
        <strain evidence="1 2">Koide BX008</strain>
    </source>
</reference>
<dbReference type="HOGENOM" id="CLU_3013724_0_0_1"/>
<gene>
    <name evidence="1" type="ORF">M378DRAFT_165773</name>
</gene>
<dbReference type="EMBL" id="KN818271">
    <property type="protein sequence ID" value="KIL62407.1"/>
    <property type="molecule type" value="Genomic_DNA"/>
</dbReference>
<sequence length="56" mass="6263">MDEILKDAINPFTADTHSHSLVTSKVGLMHNAQVSPISYLDFFFGTTRATIHVYSH</sequence>
<dbReference type="AlphaFoldDB" id="A0A0C2WLE5"/>
<name>A0A0C2WLE5_AMAMK</name>
<accession>A0A0C2WLE5</accession>
<protein>
    <submittedName>
        <fullName evidence="1">Uncharacterized protein</fullName>
    </submittedName>
</protein>
<organism evidence="1 2">
    <name type="scientific">Amanita muscaria (strain Koide BX008)</name>
    <dbReference type="NCBI Taxonomy" id="946122"/>
    <lineage>
        <taxon>Eukaryota</taxon>
        <taxon>Fungi</taxon>
        <taxon>Dikarya</taxon>
        <taxon>Basidiomycota</taxon>
        <taxon>Agaricomycotina</taxon>
        <taxon>Agaricomycetes</taxon>
        <taxon>Agaricomycetidae</taxon>
        <taxon>Agaricales</taxon>
        <taxon>Pluteineae</taxon>
        <taxon>Amanitaceae</taxon>
        <taxon>Amanita</taxon>
    </lineage>
</organism>
<keyword evidence="2" id="KW-1185">Reference proteome</keyword>
<evidence type="ECO:0000313" key="2">
    <source>
        <dbReference type="Proteomes" id="UP000054549"/>
    </source>
</evidence>